<evidence type="ECO:0000256" key="2">
    <source>
        <dbReference type="ARBA" id="ARBA00024035"/>
    </source>
</evidence>
<evidence type="ECO:0000259" key="3">
    <source>
        <dbReference type="Pfam" id="PF01887"/>
    </source>
</evidence>
<dbReference type="Gene3D" id="2.40.30.90">
    <property type="entry name" value="Bacterial fluorinating enzyme like"/>
    <property type="match status" value="1"/>
</dbReference>
<dbReference type="STRING" id="1124188.SAMN05444377_12217"/>
<dbReference type="Pfam" id="PF20257">
    <property type="entry name" value="SAM_HAT_C"/>
    <property type="match status" value="1"/>
</dbReference>
<dbReference type="RefSeq" id="WP_073365400.1">
    <property type="nucleotide sequence ID" value="NZ_FQVQ01000022.1"/>
</dbReference>
<name>A0A1M5EUM5_9FLAO</name>
<organism evidence="5 6">
    <name type="scientific">Flavobacterium fontis</name>
    <dbReference type="NCBI Taxonomy" id="1124188"/>
    <lineage>
        <taxon>Bacteria</taxon>
        <taxon>Pseudomonadati</taxon>
        <taxon>Bacteroidota</taxon>
        <taxon>Flavobacteriia</taxon>
        <taxon>Flavobacteriales</taxon>
        <taxon>Flavobacteriaceae</taxon>
        <taxon>Flavobacterium</taxon>
    </lineage>
</organism>
<dbReference type="InterPro" id="IPR046469">
    <property type="entry name" value="SAM_HAT_N"/>
</dbReference>
<keyword evidence="1" id="KW-0949">S-adenosyl-L-methionine</keyword>
<gene>
    <name evidence="5" type="ORF">SAMN05444377_12217</name>
</gene>
<dbReference type="PANTHER" id="PTHR35092:SF1">
    <property type="entry name" value="CHLORINASE MJ1651"/>
    <property type="match status" value="1"/>
</dbReference>
<dbReference type="OrthoDB" id="9792195at2"/>
<keyword evidence="6" id="KW-1185">Reference proteome</keyword>
<dbReference type="EMBL" id="FQVQ01000022">
    <property type="protein sequence ID" value="SHF82950.1"/>
    <property type="molecule type" value="Genomic_DNA"/>
</dbReference>
<dbReference type="InterPro" id="IPR002747">
    <property type="entry name" value="SAM_OH_AdoTrfase"/>
</dbReference>
<dbReference type="Pfam" id="PF01887">
    <property type="entry name" value="SAM_HAT_N"/>
    <property type="match status" value="1"/>
</dbReference>
<dbReference type="PIRSF" id="PIRSF006779">
    <property type="entry name" value="UCP006779"/>
    <property type="match status" value="1"/>
</dbReference>
<feature type="domain" description="S-adenosyl-l-methionine hydroxide adenosyltransferase N-terminal" evidence="3">
    <location>
        <begin position="4"/>
        <end position="145"/>
    </location>
</feature>
<protein>
    <recommendedName>
        <fullName evidence="7">S-adenosyl-l-methionine hydroxide adenosyltransferase</fullName>
    </recommendedName>
</protein>
<evidence type="ECO:0000259" key="4">
    <source>
        <dbReference type="Pfam" id="PF20257"/>
    </source>
</evidence>
<dbReference type="SUPFAM" id="SSF102522">
    <property type="entry name" value="Bacterial fluorinating enzyme, N-terminal domain"/>
    <property type="match status" value="1"/>
</dbReference>
<dbReference type="PANTHER" id="PTHR35092">
    <property type="entry name" value="CHLORINASE MJ1651"/>
    <property type="match status" value="1"/>
</dbReference>
<dbReference type="InterPro" id="IPR046470">
    <property type="entry name" value="SAM_HAT_C"/>
</dbReference>
<dbReference type="InterPro" id="IPR023228">
    <property type="entry name" value="SAM_OH_AdoTrfase_N_sf"/>
</dbReference>
<proteinExistence type="inferred from homology"/>
<evidence type="ECO:0000313" key="5">
    <source>
        <dbReference type="EMBL" id="SHF82950.1"/>
    </source>
</evidence>
<dbReference type="InterPro" id="IPR023227">
    <property type="entry name" value="SAM_OH_AdoTrfase_C_sf"/>
</dbReference>
<feature type="domain" description="S-adenosyl-l-methionine hydroxide adenosyltransferase C-terminal" evidence="4">
    <location>
        <begin position="170"/>
        <end position="267"/>
    </location>
</feature>
<sequence length="273" mass="30453">MSIITLTTDFGHKDYFVGALKGQLYTQYPEVKLVDLSHEVDAFDLAQASYLVGAGYRHFPKGTVHIIGVDAGKTPSKGHIAALWEGHYFIAADNGILGMIFRKKVPETLVEITIHDRLHEQATDMEVFATVAIHLAKGGALSVIGKTISTLNEVTELQPVIDQEQRQLKGYVMYIDHFGNAVTNIEQSLFMESARGRSYEITVKREKLKTIFPHYHAIEALDNKIDHAGKTMAIFNEAGYLEIGIYKSTLHTGNAASLLGLRYRDAIWIEFKS</sequence>
<evidence type="ECO:0008006" key="7">
    <source>
        <dbReference type="Google" id="ProtNLM"/>
    </source>
</evidence>
<evidence type="ECO:0000313" key="6">
    <source>
        <dbReference type="Proteomes" id="UP000184147"/>
    </source>
</evidence>
<dbReference type="AlphaFoldDB" id="A0A1M5EUM5"/>
<reference evidence="5 6" key="1">
    <citation type="submission" date="2016-11" db="EMBL/GenBank/DDBJ databases">
        <authorList>
            <person name="Jaros S."/>
            <person name="Januszkiewicz K."/>
            <person name="Wedrychowicz H."/>
        </authorList>
    </citation>
    <scope>NUCLEOTIDE SEQUENCE [LARGE SCALE GENOMIC DNA]</scope>
    <source>
        <strain evidence="5 6">DSM 25660</strain>
    </source>
</reference>
<evidence type="ECO:0000256" key="1">
    <source>
        <dbReference type="ARBA" id="ARBA00022691"/>
    </source>
</evidence>
<comment type="similarity">
    <text evidence="2">Belongs to the SAM hydrolase / SAM-dependent halogenase family.</text>
</comment>
<dbReference type="SUPFAM" id="SSF101852">
    <property type="entry name" value="Bacterial fluorinating enzyme, C-terminal domain"/>
    <property type="match status" value="1"/>
</dbReference>
<dbReference type="Proteomes" id="UP000184147">
    <property type="component" value="Unassembled WGS sequence"/>
</dbReference>
<accession>A0A1M5EUM5</accession>
<dbReference type="Gene3D" id="3.40.50.10790">
    <property type="entry name" value="S-adenosyl-l-methionine hydroxide adenosyltransferase, N-terminal"/>
    <property type="match status" value="1"/>
</dbReference>